<dbReference type="PANTHER" id="PTHR23073">
    <property type="entry name" value="26S PROTEASOME REGULATORY SUBUNIT"/>
    <property type="match status" value="1"/>
</dbReference>
<feature type="domain" description="AAA+ ATPase" evidence="4">
    <location>
        <begin position="225"/>
        <end position="353"/>
    </location>
</feature>
<protein>
    <submittedName>
        <fullName evidence="5">ATP-binding protein</fullName>
    </submittedName>
</protein>
<keyword evidence="2" id="KW-0547">Nucleotide-binding</keyword>
<gene>
    <name evidence="5" type="ORF">QLQ87_07465</name>
</gene>
<dbReference type="SMART" id="SM00382">
    <property type="entry name" value="AAA"/>
    <property type="match status" value="2"/>
</dbReference>
<evidence type="ECO:0000256" key="1">
    <source>
        <dbReference type="ARBA" id="ARBA00006914"/>
    </source>
</evidence>
<dbReference type="Pfam" id="PF00004">
    <property type="entry name" value="AAA"/>
    <property type="match status" value="2"/>
</dbReference>
<evidence type="ECO:0000256" key="2">
    <source>
        <dbReference type="ARBA" id="ARBA00022741"/>
    </source>
</evidence>
<dbReference type="GO" id="GO:0005524">
    <property type="term" value="F:ATP binding"/>
    <property type="evidence" value="ECO:0007669"/>
    <property type="project" value="UniProtKB-KW"/>
</dbReference>
<dbReference type="InterPro" id="IPR050221">
    <property type="entry name" value="26S_Proteasome_ATPase"/>
</dbReference>
<dbReference type="GO" id="GO:0016887">
    <property type="term" value="F:ATP hydrolysis activity"/>
    <property type="evidence" value="ECO:0007669"/>
    <property type="project" value="InterPro"/>
</dbReference>
<comment type="similarity">
    <text evidence="1">Belongs to the AAA ATPase family.</text>
</comment>
<dbReference type="InterPro" id="IPR003959">
    <property type="entry name" value="ATPase_AAA_core"/>
</dbReference>
<dbReference type="CDD" id="cd19481">
    <property type="entry name" value="RecA-like_protease"/>
    <property type="match status" value="1"/>
</dbReference>
<dbReference type="InterPro" id="IPR027417">
    <property type="entry name" value="P-loop_NTPase"/>
</dbReference>
<dbReference type="SUPFAM" id="SSF52540">
    <property type="entry name" value="P-loop containing nucleoside triphosphate hydrolases"/>
    <property type="match status" value="2"/>
</dbReference>
<proteinExistence type="inferred from homology"/>
<dbReference type="RefSeq" id="WP_282684463.1">
    <property type="nucleotide sequence ID" value="NZ_CP124841.1"/>
</dbReference>
<dbReference type="Gene3D" id="3.40.50.300">
    <property type="entry name" value="P-loop containing nucleotide triphosphate hydrolases"/>
    <property type="match status" value="2"/>
</dbReference>
<evidence type="ECO:0000313" key="6">
    <source>
        <dbReference type="Proteomes" id="UP001239426"/>
    </source>
</evidence>
<feature type="domain" description="AAA+ ATPase" evidence="4">
    <location>
        <begin position="485"/>
        <end position="614"/>
    </location>
</feature>
<dbReference type="InterPro" id="IPR003593">
    <property type="entry name" value="AAA+_ATPase"/>
</dbReference>
<organism evidence="5 6">
    <name type="scientific">Aeromonas salmonicida</name>
    <dbReference type="NCBI Taxonomy" id="645"/>
    <lineage>
        <taxon>Bacteria</taxon>
        <taxon>Pseudomonadati</taxon>
        <taxon>Pseudomonadota</taxon>
        <taxon>Gammaproteobacteria</taxon>
        <taxon>Aeromonadales</taxon>
        <taxon>Aeromonadaceae</taxon>
        <taxon>Aeromonas</taxon>
    </lineage>
</organism>
<evidence type="ECO:0000256" key="3">
    <source>
        <dbReference type="ARBA" id="ARBA00022840"/>
    </source>
</evidence>
<reference evidence="5" key="1">
    <citation type="submission" date="2023-05" db="EMBL/GenBank/DDBJ databases">
        <title>Aeromonas salmonicida 57, complete genome.</title>
        <authorList>
            <person name="Shao L."/>
        </authorList>
    </citation>
    <scope>NUCLEOTIDE SEQUENCE</scope>
    <source>
        <strain evidence="5">57</strain>
    </source>
</reference>
<sequence length="699" mass="77769">MTAIKKSSALNGVACGYLWQLLRAIPSMYPQMREMEPHQLGEFELSPQDLASRQALLKLLKTRAAAPKPACLWHNCELLDRQVGEDSPLSLALLRFIAIYTLHRGLQQVIEEAGYADRQGSRLPLLAAMIGFSLEALRHYLSGANWMGEVAFLYREADSLLGVNINMDLLLAEKLLTQTLEKPVELISDVLEEMPPSQLTLEDYGHMQLGALVEHASMLNQQMPSGWNALLWGKPGTGKTQLACLLAGLANLTLFTLRSEEGANAFRRNGMQSRVSELLLAQRLLGRNGSCMLLVDEGDDLLMSGTIAKNRRHQLLEDNPVPVIWTTNDVASIDAACLRRFNWLQHFEFPNPDTRIRLFTKAVRGLGITQQQIAQWAERTWLSQADIKRVASLMRTLGLKRKDAADAIEHWLDQRERAFNIESDECSANLIGKMAGGKSETKEAACAYRMEGEFDAELLNLRGRDGQLQQDIDIAELMASLNQAREGRILLHGLPGTGKTALVHYLGKQLGCEVVQRLGSELLHKYAGESEQAVALAFAEARERDAILFLDEVDSLLTDRRSHHQSWETSQVNELLQQIEHFDGMLVVATNFLDRLDTAVARRFDYQLELCPLLPAQLHGALEGCVDKATLREIGSSLPGLGAVTLGDIAVLKRRQRLQRRKLGAAEILRILKKLIAGRERGNAKPIGFLQGSSMVCQG</sequence>
<keyword evidence="3 5" id="KW-0067">ATP-binding</keyword>
<name>A0AAX3VWQ3_AERSA</name>
<dbReference type="Proteomes" id="UP001239426">
    <property type="component" value="Chromosome"/>
</dbReference>
<dbReference type="AlphaFoldDB" id="A0AAX3VWQ3"/>
<dbReference type="EMBL" id="CP124841">
    <property type="protein sequence ID" value="WHF38171.1"/>
    <property type="molecule type" value="Genomic_DNA"/>
</dbReference>
<evidence type="ECO:0000259" key="4">
    <source>
        <dbReference type="SMART" id="SM00382"/>
    </source>
</evidence>
<accession>A0AAX3VWQ3</accession>
<evidence type="ECO:0000313" key="5">
    <source>
        <dbReference type="EMBL" id="WHF38171.1"/>
    </source>
</evidence>